<dbReference type="Proteomes" id="UP000008141">
    <property type="component" value="Unassembled WGS sequence"/>
</dbReference>
<dbReference type="OrthoDB" id="1294444at2759"/>
<accession>E1Z6Z9</accession>
<organism evidence="3">
    <name type="scientific">Chlorella variabilis</name>
    <name type="common">Green alga</name>
    <dbReference type="NCBI Taxonomy" id="554065"/>
    <lineage>
        <taxon>Eukaryota</taxon>
        <taxon>Viridiplantae</taxon>
        <taxon>Chlorophyta</taxon>
        <taxon>core chlorophytes</taxon>
        <taxon>Trebouxiophyceae</taxon>
        <taxon>Chlorellales</taxon>
        <taxon>Chlorellaceae</taxon>
        <taxon>Chlorella clade</taxon>
        <taxon>Chlorella</taxon>
    </lineage>
</organism>
<evidence type="ECO:0000313" key="3">
    <source>
        <dbReference type="Proteomes" id="UP000008141"/>
    </source>
</evidence>
<gene>
    <name evidence="2" type="ORF">CHLNCDRAFT_19722</name>
    <name evidence="1" type="ORF">CHLNCDRAFT_28885</name>
</gene>
<sequence length="89" mass="9690">MTPPAPYEKSKFLGSGGSMVARLKLKGIDGRAPPGVNYLAPKSRLLCRLVHPAPKCKELGGKTTWNEGSRRRFCLPGPISWRALAMEPS</sequence>
<dbReference type="EMBL" id="GL433898">
    <property type="protein sequence ID" value="EFN50650.1"/>
    <property type="molecule type" value="Genomic_DNA"/>
</dbReference>
<dbReference type="KEGG" id="cvr:CHLNCDRAFT_28885"/>
<evidence type="ECO:0000313" key="2">
    <source>
        <dbReference type="EMBL" id="EFN58730.1"/>
    </source>
</evidence>
<dbReference type="RefSeq" id="XP_005850832.1">
    <property type="nucleotide sequence ID" value="XM_005850770.1"/>
</dbReference>
<dbReference type="GeneID" id="17357891"/>
<dbReference type="EMBL" id="GL433837">
    <property type="protein sequence ID" value="EFN58730.1"/>
    <property type="molecule type" value="Genomic_DNA"/>
</dbReference>
<keyword evidence="3" id="KW-1185">Reference proteome</keyword>
<dbReference type="AlphaFoldDB" id="E1Z6Z9"/>
<dbReference type="PANTHER" id="PTHR34410:SF2">
    <property type="entry name" value="RRNA INTRON-ENCODED HOMING ENDONUCLEASE"/>
    <property type="match status" value="1"/>
</dbReference>
<name>E1Z6Z9_CHLVA</name>
<dbReference type="PANTHER" id="PTHR34410">
    <property type="entry name" value="INTRON-ENCODED HOMING ENDONUCLEASE, PUTATIVE-RELATED"/>
    <property type="match status" value="1"/>
</dbReference>
<dbReference type="RefSeq" id="XP_005842768.1">
    <property type="nucleotide sequence ID" value="XM_005842709.1"/>
</dbReference>
<dbReference type="GeneID" id="17350081"/>
<dbReference type="InParanoid" id="E1Z6Z9"/>
<dbReference type="eggNOG" id="ENOG502SEKS">
    <property type="taxonomic scope" value="Eukaryota"/>
</dbReference>
<dbReference type="KEGG" id="cvr:CHLNCDRAFT_19722"/>
<protein>
    <submittedName>
        <fullName evidence="2">Uncharacterized protein</fullName>
    </submittedName>
</protein>
<proteinExistence type="predicted"/>
<reference evidence="2 3" key="1">
    <citation type="journal article" date="2010" name="Plant Cell">
        <title>The Chlorella variabilis NC64A genome reveals adaptation to photosymbiosis, coevolution with viruses, and cryptic sex.</title>
        <authorList>
            <person name="Blanc G."/>
            <person name="Duncan G."/>
            <person name="Agarkova I."/>
            <person name="Borodovsky M."/>
            <person name="Gurnon J."/>
            <person name="Kuo A."/>
            <person name="Lindquist E."/>
            <person name="Lucas S."/>
            <person name="Pangilinan J."/>
            <person name="Polle J."/>
            <person name="Salamov A."/>
            <person name="Terry A."/>
            <person name="Yamada T."/>
            <person name="Dunigan D.D."/>
            <person name="Grigoriev I.V."/>
            <person name="Claverie J.M."/>
            <person name="Van Etten J.L."/>
        </authorList>
    </citation>
    <scope>NUCLEOTIDE SEQUENCE [LARGE SCALE GENOMIC DNA]</scope>
    <source>
        <strain evidence="2 3">NC64A</strain>
    </source>
</reference>
<evidence type="ECO:0000313" key="1">
    <source>
        <dbReference type="EMBL" id="EFN50650.1"/>
    </source>
</evidence>